<gene>
    <name evidence="3" type="primary">birA</name>
    <name evidence="5" type="ORF">ACFOUV_03935</name>
</gene>
<dbReference type="SUPFAM" id="SSF46785">
    <property type="entry name" value="Winged helix' DNA-binding domain"/>
    <property type="match status" value="1"/>
</dbReference>
<evidence type="ECO:0000256" key="2">
    <source>
        <dbReference type="ARBA" id="ARBA00023267"/>
    </source>
</evidence>
<evidence type="ECO:0000259" key="4">
    <source>
        <dbReference type="PROSITE" id="PS51733"/>
    </source>
</evidence>
<dbReference type="InterPro" id="IPR045864">
    <property type="entry name" value="aa-tRNA-synth_II/BPL/LPL"/>
</dbReference>
<dbReference type="PROSITE" id="PS51733">
    <property type="entry name" value="BPL_LPL_CATALYTIC"/>
    <property type="match status" value="1"/>
</dbReference>
<dbReference type="GO" id="GO:0004077">
    <property type="term" value="F:biotin--[biotin carboxyl-carrier protein] ligase activity"/>
    <property type="evidence" value="ECO:0007669"/>
    <property type="project" value="UniProtKB-EC"/>
</dbReference>
<sequence>MESTRDRLINLLAENKDSFISGQVLSDSLNISRNAVWKHMKELEKDGYQIEAKPRKGYRIKKYPEKLSSNTIKWGLDSKWIAKKVIHLETVESTQTIAHQAARENSPHGTIVVADEQTMGRGRMNRSWHSSKEKGIWLSILLRPEIPPNHASQLTLVTATVLAEVLSKIENVEPLIKWPNDILLNRKKTAGILTEMQSEQDQIQYILIGIGLNVNHSIHDLNEDIQSKATSLRIETEKEWSVKDIIQKLLIAFETAYDAYMEDGFAPTKKKWENYGFKIGENIAIKTFNDKWQGKFLGISDEGALLTESKDGTPVKLYSAEIDWFTEQD</sequence>
<evidence type="ECO:0000313" key="5">
    <source>
        <dbReference type="EMBL" id="MFC4022964.1"/>
    </source>
</evidence>
<proteinExistence type="inferred from homology"/>
<dbReference type="PANTHER" id="PTHR12835">
    <property type="entry name" value="BIOTIN PROTEIN LIGASE"/>
    <property type="match status" value="1"/>
</dbReference>
<dbReference type="PANTHER" id="PTHR12835:SF5">
    <property type="entry name" value="BIOTIN--PROTEIN LIGASE"/>
    <property type="match status" value="1"/>
</dbReference>
<dbReference type="SUPFAM" id="SSF55681">
    <property type="entry name" value="Class II aaRS and biotin synthetases"/>
    <property type="match status" value="1"/>
</dbReference>
<feature type="binding site" evidence="3">
    <location>
        <begin position="121"/>
        <end position="123"/>
    </location>
    <ligand>
        <name>biotin</name>
        <dbReference type="ChEBI" id="CHEBI:57586"/>
    </ligand>
</feature>
<dbReference type="Pfam" id="PF08279">
    <property type="entry name" value="HTH_11"/>
    <property type="match status" value="1"/>
</dbReference>
<comment type="similarity">
    <text evidence="3">Belongs to the biotin--protein ligase family.</text>
</comment>
<dbReference type="InterPro" id="IPR003142">
    <property type="entry name" value="BPL_C"/>
</dbReference>
<comment type="caution">
    <text evidence="5">The sequence shown here is derived from an EMBL/GenBank/DDBJ whole genome shotgun (WGS) entry which is preliminary data.</text>
</comment>
<keyword evidence="6" id="KW-1185">Reference proteome</keyword>
<organism evidence="5 6">
    <name type="scientific">Oceanobacillus longus</name>
    <dbReference type="NCBI Taxonomy" id="930120"/>
    <lineage>
        <taxon>Bacteria</taxon>
        <taxon>Bacillati</taxon>
        <taxon>Bacillota</taxon>
        <taxon>Bacilli</taxon>
        <taxon>Bacillales</taxon>
        <taxon>Bacillaceae</taxon>
        <taxon>Oceanobacillus</taxon>
    </lineage>
</organism>
<feature type="domain" description="BPL/LPL catalytic" evidence="4">
    <location>
        <begin position="80"/>
        <end position="261"/>
    </location>
</feature>
<feature type="binding site" evidence="3">
    <location>
        <position position="188"/>
    </location>
    <ligand>
        <name>biotin</name>
        <dbReference type="ChEBI" id="CHEBI:57586"/>
    </ligand>
</feature>
<feature type="binding site" evidence="3">
    <location>
        <position position="117"/>
    </location>
    <ligand>
        <name>biotin</name>
        <dbReference type="ChEBI" id="CHEBI:57586"/>
    </ligand>
</feature>
<keyword evidence="2 3" id="KW-0092">Biotin</keyword>
<keyword evidence="3" id="KW-0547">Nucleotide-binding</keyword>
<feature type="DNA-binding region" description="H-T-H motif" evidence="3">
    <location>
        <begin position="22"/>
        <end position="41"/>
    </location>
</feature>
<dbReference type="InterPro" id="IPR036390">
    <property type="entry name" value="WH_DNA-bd_sf"/>
</dbReference>
<evidence type="ECO:0000313" key="6">
    <source>
        <dbReference type="Proteomes" id="UP001595772"/>
    </source>
</evidence>
<dbReference type="Proteomes" id="UP001595772">
    <property type="component" value="Unassembled WGS sequence"/>
</dbReference>
<dbReference type="InterPro" id="IPR036388">
    <property type="entry name" value="WH-like_DNA-bd_sf"/>
</dbReference>
<dbReference type="NCBIfam" id="TIGR00121">
    <property type="entry name" value="birA_ligase"/>
    <property type="match status" value="1"/>
</dbReference>
<dbReference type="CDD" id="cd16442">
    <property type="entry name" value="BPL"/>
    <property type="match status" value="1"/>
</dbReference>
<accession>A0ABV8GXR9</accession>
<comment type="caution">
    <text evidence="3">Lacks conserved residue(s) required for the propagation of feature annotation.</text>
</comment>
<evidence type="ECO:0000256" key="3">
    <source>
        <dbReference type="HAMAP-Rule" id="MF_00978"/>
    </source>
</evidence>
<reference evidence="6" key="1">
    <citation type="journal article" date="2019" name="Int. J. Syst. Evol. Microbiol.">
        <title>The Global Catalogue of Microorganisms (GCM) 10K type strain sequencing project: providing services to taxonomists for standard genome sequencing and annotation.</title>
        <authorList>
            <consortium name="The Broad Institute Genomics Platform"/>
            <consortium name="The Broad Institute Genome Sequencing Center for Infectious Disease"/>
            <person name="Wu L."/>
            <person name="Ma J."/>
        </authorList>
    </citation>
    <scope>NUCLEOTIDE SEQUENCE [LARGE SCALE GENOMIC DNA]</scope>
    <source>
        <strain evidence="6">IBRC-M 10703</strain>
    </source>
</reference>
<dbReference type="Pfam" id="PF03099">
    <property type="entry name" value="BPL_LplA_LipB"/>
    <property type="match status" value="1"/>
</dbReference>
<dbReference type="Pfam" id="PF02237">
    <property type="entry name" value="BPL_C"/>
    <property type="match status" value="1"/>
</dbReference>
<keyword evidence="3" id="KW-0238">DNA-binding</keyword>
<dbReference type="Gene3D" id="3.30.930.10">
    <property type="entry name" value="Bira Bifunctional Protein, Domain 2"/>
    <property type="match status" value="1"/>
</dbReference>
<dbReference type="InterPro" id="IPR004143">
    <property type="entry name" value="BPL_LPL_catalytic"/>
</dbReference>
<dbReference type="RefSeq" id="WP_379495452.1">
    <property type="nucleotide sequence ID" value="NZ_JBHSAO010000001.1"/>
</dbReference>
<keyword evidence="3" id="KW-0805">Transcription regulation</keyword>
<dbReference type="Gene3D" id="1.10.10.10">
    <property type="entry name" value="Winged helix-like DNA-binding domain superfamily/Winged helix DNA-binding domain"/>
    <property type="match status" value="1"/>
</dbReference>
<dbReference type="EC" id="6.3.4.15" evidence="3"/>
<evidence type="ECO:0000256" key="1">
    <source>
        <dbReference type="ARBA" id="ARBA00022598"/>
    </source>
</evidence>
<dbReference type="InterPro" id="IPR004408">
    <property type="entry name" value="Biotin_CoA_COase_ligase"/>
</dbReference>
<comment type="function">
    <text evidence="3">Acts both as a biotin--[acetyl-CoA-carboxylase] ligase and a repressor.</text>
</comment>
<keyword evidence="3" id="KW-0067">ATP-binding</keyword>
<keyword evidence="1 3" id="KW-0436">Ligase</keyword>
<dbReference type="EMBL" id="JBHSAO010000001">
    <property type="protein sequence ID" value="MFC4022964.1"/>
    <property type="molecule type" value="Genomic_DNA"/>
</dbReference>
<dbReference type="InterPro" id="IPR030855">
    <property type="entry name" value="Bifunct_BirA"/>
</dbReference>
<keyword evidence="3" id="KW-0804">Transcription</keyword>
<keyword evidence="3" id="KW-0678">Repressor</keyword>
<dbReference type="HAMAP" id="MF_00978">
    <property type="entry name" value="Bifunct_BirA"/>
    <property type="match status" value="1"/>
</dbReference>
<protein>
    <recommendedName>
        <fullName evidence="3">Bifunctional ligase/repressor BirA</fullName>
    </recommendedName>
    <alternativeName>
        <fullName evidence="3">Biotin--[acetyl-CoA-carboxylase] ligase</fullName>
        <ecNumber evidence="3">6.3.4.15</ecNumber>
    </alternativeName>
    <alternativeName>
        <fullName evidence="3">Biotin--protein ligase</fullName>
    </alternativeName>
    <alternativeName>
        <fullName evidence="3">Biotin-[acetyl-CoA carboxylase] synthetase</fullName>
    </alternativeName>
</protein>
<name>A0ABV8GXR9_9BACI</name>
<comment type="catalytic activity">
    <reaction evidence="3">
        <text>biotin + L-lysyl-[protein] + ATP = N(6)-biotinyl-L-lysyl-[protein] + AMP + diphosphate + H(+)</text>
        <dbReference type="Rhea" id="RHEA:11756"/>
        <dbReference type="Rhea" id="RHEA-COMP:9752"/>
        <dbReference type="Rhea" id="RHEA-COMP:10505"/>
        <dbReference type="ChEBI" id="CHEBI:15378"/>
        <dbReference type="ChEBI" id="CHEBI:29969"/>
        <dbReference type="ChEBI" id="CHEBI:30616"/>
        <dbReference type="ChEBI" id="CHEBI:33019"/>
        <dbReference type="ChEBI" id="CHEBI:57586"/>
        <dbReference type="ChEBI" id="CHEBI:83144"/>
        <dbReference type="ChEBI" id="CHEBI:456215"/>
        <dbReference type="EC" id="6.3.4.15"/>
    </reaction>
</comment>
<dbReference type="InterPro" id="IPR013196">
    <property type="entry name" value="HTH_11"/>
</dbReference>